<dbReference type="PRINTS" id="PR00385">
    <property type="entry name" value="P450"/>
</dbReference>
<dbReference type="GO" id="GO:0005737">
    <property type="term" value="C:cytoplasm"/>
    <property type="evidence" value="ECO:0007669"/>
    <property type="project" value="TreeGrafter"/>
</dbReference>
<keyword evidence="6" id="KW-0503">Monooxygenase</keyword>
<feature type="chain" id="PRO_5040159456" description="Cytochrome P450" evidence="8">
    <location>
        <begin position="23"/>
        <end position="491"/>
    </location>
</feature>
<dbReference type="EMBL" id="OV121135">
    <property type="protein sequence ID" value="CAH0555173.1"/>
    <property type="molecule type" value="Genomic_DNA"/>
</dbReference>
<evidence type="ECO:0000256" key="4">
    <source>
        <dbReference type="ARBA" id="ARBA00023002"/>
    </source>
</evidence>
<keyword evidence="4" id="KW-0560">Oxidoreductase</keyword>
<name>A0A9P0FGC1_BRAAE</name>
<dbReference type="GO" id="GO:0005506">
    <property type="term" value="F:iron ion binding"/>
    <property type="evidence" value="ECO:0007669"/>
    <property type="project" value="InterPro"/>
</dbReference>
<evidence type="ECO:0000256" key="2">
    <source>
        <dbReference type="ARBA" id="ARBA00010617"/>
    </source>
</evidence>
<evidence type="ECO:0000313" key="10">
    <source>
        <dbReference type="Proteomes" id="UP001154078"/>
    </source>
</evidence>
<organism evidence="9 10">
    <name type="scientific">Brassicogethes aeneus</name>
    <name type="common">Rape pollen beetle</name>
    <name type="synonym">Meligethes aeneus</name>
    <dbReference type="NCBI Taxonomy" id="1431903"/>
    <lineage>
        <taxon>Eukaryota</taxon>
        <taxon>Metazoa</taxon>
        <taxon>Ecdysozoa</taxon>
        <taxon>Arthropoda</taxon>
        <taxon>Hexapoda</taxon>
        <taxon>Insecta</taxon>
        <taxon>Pterygota</taxon>
        <taxon>Neoptera</taxon>
        <taxon>Endopterygota</taxon>
        <taxon>Coleoptera</taxon>
        <taxon>Polyphaga</taxon>
        <taxon>Cucujiformia</taxon>
        <taxon>Nitidulidae</taxon>
        <taxon>Meligethinae</taxon>
        <taxon>Brassicogethes</taxon>
    </lineage>
</organism>
<dbReference type="InterPro" id="IPR050182">
    <property type="entry name" value="Cytochrome_P450_fam2"/>
</dbReference>
<dbReference type="GO" id="GO:0016712">
    <property type="term" value="F:oxidoreductase activity, acting on paired donors, with incorporation or reduction of molecular oxygen, reduced flavin or flavoprotein as one donor, and incorporation of one atom of oxygen"/>
    <property type="evidence" value="ECO:0007669"/>
    <property type="project" value="TreeGrafter"/>
</dbReference>
<evidence type="ECO:0000256" key="3">
    <source>
        <dbReference type="ARBA" id="ARBA00022723"/>
    </source>
</evidence>
<accession>A0A9P0FGC1</accession>
<dbReference type="GO" id="GO:0008395">
    <property type="term" value="F:steroid hydroxylase activity"/>
    <property type="evidence" value="ECO:0007669"/>
    <property type="project" value="TreeGrafter"/>
</dbReference>
<dbReference type="GO" id="GO:0020037">
    <property type="term" value="F:heme binding"/>
    <property type="evidence" value="ECO:0007669"/>
    <property type="project" value="InterPro"/>
</dbReference>
<dbReference type="SUPFAM" id="SSF48264">
    <property type="entry name" value="Cytochrome P450"/>
    <property type="match status" value="1"/>
</dbReference>
<feature type="binding site" description="axial binding residue" evidence="7">
    <location>
        <position position="437"/>
    </location>
    <ligand>
        <name>heme</name>
        <dbReference type="ChEBI" id="CHEBI:30413"/>
    </ligand>
    <ligandPart>
        <name>Fe</name>
        <dbReference type="ChEBI" id="CHEBI:18248"/>
    </ligandPart>
</feature>
<dbReference type="InterPro" id="IPR002401">
    <property type="entry name" value="Cyt_P450_E_grp-I"/>
</dbReference>
<gene>
    <name evidence="9" type="ORF">MELIAE_LOCUS6604</name>
</gene>
<keyword evidence="7" id="KW-0349">Heme</keyword>
<dbReference type="PANTHER" id="PTHR24300">
    <property type="entry name" value="CYTOCHROME P450 508A4-RELATED"/>
    <property type="match status" value="1"/>
</dbReference>
<dbReference type="PRINTS" id="PR00463">
    <property type="entry name" value="EP450I"/>
</dbReference>
<dbReference type="PANTHER" id="PTHR24300:SF403">
    <property type="entry name" value="CYTOCHROME P450 306A1"/>
    <property type="match status" value="1"/>
</dbReference>
<dbReference type="AlphaFoldDB" id="A0A9P0FGC1"/>
<dbReference type="OrthoDB" id="1844152at2759"/>
<evidence type="ECO:0000256" key="8">
    <source>
        <dbReference type="SAM" id="SignalP"/>
    </source>
</evidence>
<evidence type="ECO:0008006" key="11">
    <source>
        <dbReference type="Google" id="ProtNLM"/>
    </source>
</evidence>
<sequence length="491" mass="57092">MDMICVLILTLLLVYILYRVQKNVHLPPGPLNLPVVGSLLYLDPKQPHLTLTKWAKKYGPVFGMNLGSVYTVVLTDPKTIKSVFSKDVTTCRAPLYVTHGIMKGYGIVCSEGDLWKDQRKFIYNSLRQFGAAKISENKEKMEELIMENVLDFINHIKEMGLEVYIEPLEPLRHNIGSIMNQIVFGHSWSREDETWNWLQNLQEEGIKLIGVAGPLNFLPFLRYIPMFKRTMDFLISGKLKTHKLYQDLIKKQCENIISEDYNNLIQAFIIEKEKRKDTKDIEKFYNDQQFYHLLADIFGAGLDTTLTTLRWYLLFMATNPQHQDILRQQIEEEVGNRLVKLSDIHSLPWLEASIAETQRIRSVVPLGIPHGTQEEFKIGKYKIPKQTMIVPLQWAVHMNEEVYENPNEFNPKRFLSKQGQFIKNPNFIPFQTGKRMCIGDEFARMILYLFGSNIIQNFRLTVKDKESVDLTGECGITLNPKHQKILFQKLF</sequence>
<keyword evidence="3 7" id="KW-0479">Metal-binding</keyword>
<evidence type="ECO:0000256" key="7">
    <source>
        <dbReference type="PIRSR" id="PIRSR602401-1"/>
    </source>
</evidence>
<dbReference type="Gene3D" id="1.10.630.10">
    <property type="entry name" value="Cytochrome P450"/>
    <property type="match status" value="1"/>
</dbReference>
<dbReference type="InterPro" id="IPR036396">
    <property type="entry name" value="Cyt_P450_sf"/>
</dbReference>
<dbReference type="GO" id="GO:0006082">
    <property type="term" value="P:organic acid metabolic process"/>
    <property type="evidence" value="ECO:0007669"/>
    <property type="project" value="TreeGrafter"/>
</dbReference>
<dbReference type="Pfam" id="PF00067">
    <property type="entry name" value="p450"/>
    <property type="match status" value="1"/>
</dbReference>
<evidence type="ECO:0000256" key="5">
    <source>
        <dbReference type="ARBA" id="ARBA00023004"/>
    </source>
</evidence>
<keyword evidence="8" id="KW-0732">Signal</keyword>
<proteinExistence type="inferred from homology"/>
<protein>
    <recommendedName>
        <fullName evidence="11">Cytochrome P450</fullName>
    </recommendedName>
</protein>
<comment type="cofactor">
    <cofactor evidence="1 7">
        <name>heme</name>
        <dbReference type="ChEBI" id="CHEBI:30413"/>
    </cofactor>
</comment>
<feature type="signal peptide" evidence="8">
    <location>
        <begin position="1"/>
        <end position="22"/>
    </location>
</feature>
<dbReference type="FunFam" id="1.10.630.10:FF:000036">
    <property type="entry name" value="CYtochrome P450 family"/>
    <property type="match status" value="1"/>
</dbReference>
<dbReference type="Proteomes" id="UP001154078">
    <property type="component" value="Chromosome 4"/>
</dbReference>
<evidence type="ECO:0000313" key="9">
    <source>
        <dbReference type="EMBL" id="CAH0555173.1"/>
    </source>
</evidence>
<dbReference type="GO" id="GO:0006805">
    <property type="term" value="P:xenobiotic metabolic process"/>
    <property type="evidence" value="ECO:0007669"/>
    <property type="project" value="TreeGrafter"/>
</dbReference>
<evidence type="ECO:0000256" key="1">
    <source>
        <dbReference type="ARBA" id="ARBA00001971"/>
    </source>
</evidence>
<reference evidence="9" key="1">
    <citation type="submission" date="2021-12" db="EMBL/GenBank/DDBJ databases">
        <authorList>
            <person name="King R."/>
        </authorList>
    </citation>
    <scope>NUCLEOTIDE SEQUENCE</scope>
</reference>
<comment type="similarity">
    <text evidence="2">Belongs to the cytochrome P450 family.</text>
</comment>
<dbReference type="InterPro" id="IPR001128">
    <property type="entry name" value="Cyt_P450"/>
</dbReference>
<keyword evidence="5 7" id="KW-0408">Iron</keyword>
<evidence type="ECO:0000256" key="6">
    <source>
        <dbReference type="ARBA" id="ARBA00023033"/>
    </source>
</evidence>
<keyword evidence="10" id="KW-1185">Reference proteome</keyword>